<dbReference type="STRING" id="1802782.A2544_00455"/>
<dbReference type="InterPro" id="IPR029058">
    <property type="entry name" value="AB_hydrolase_fold"/>
</dbReference>
<feature type="chain" id="PRO_5009584820" evidence="1">
    <location>
        <begin position="24"/>
        <end position="836"/>
    </location>
</feature>
<sequence>MRNRLLLFSVLIISLAFPYLSNAESSSSKFVWYSYDPNSGATTYELEMEDGGIYYVPFGVAKDFYIEGDGFNIDGDLYFLNPETGQRELVEYSYDDIFGTPRVSWEKEGIYEVDIYDFGEPQLEYSPFIRKFLAGLFHSIISTAYAQTEDRDEYPKFIETISFTILEERECCSSVAFIPGLEASRLYKEGVLFENQLWTPNNSNDVNALKLSSTTGESLDSGIYTRDVIDEAYMVNIYKTFLVRMNEMVLNGDIQEFEALPYDWRMDVKDVATNPIALKNGTYAMIARIEQMASSSLTKKVTLIAHSNGGLVAKELINELERQGKANLIDQVVMVATPQLGTPAAIMEMLHGMDPYLLNFPSKEDTRELAENMKSAYTLLPSRAYFDALEALGPVRPVIEFDENTLVTQAFRNIYDNSISNYDILRKFLRGGYGGRTEPSPNDTQNPNVLKESFLTNAETRHLTLDQWIPPTEINVIEVVGWGLDTIRGIRYSVMTKKVCNENQSVCQNMNFIDPQPLITLEGDVTVVGISADHLGGERYYVEVNEHNKGLTVNRSHKNILEIDPLQTLISTLIRHGATTTLPEFIRTTVPLEPDANKRLRAEVHSPVTIHLYEGTLHTGPIPNPDTDSDLKLYEEQIPNSYYWQIGEGQYVGSTGTSTTIELKGLNLGTFTLAIHEVVADEATNTVLYEDIPVTASTIAKVTIEEDTTPVLKLDIDGDGTADTEIDHTTGISDENLIKILKGIILALDLPEKKKKRLIKILERVEKILETENKCDNKKKDKNKKKCYANNDKKLDKSFERLVVVIERFKAKGTLSESDANELLEVIETIKQEVVK</sequence>
<evidence type="ECO:0000256" key="1">
    <source>
        <dbReference type="SAM" id="SignalP"/>
    </source>
</evidence>
<comment type="caution">
    <text evidence="2">The sequence shown here is derived from an EMBL/GenBank/DDBJ whole genome shotgun (WGS) entry which is preliminary data.</text>
</comment>
<feature type="signal peptide" evidence="1">
    <location>
        <begin position="1"/>
        <end position="23"/>
    </location>
</feature>
<dbReference type="Pfam" id="PF02450">
    <property type="entry name" value="LCAT"/>
    <property type="match status" value="1"/>
</dbReference>
<protein>
    <submittedName>
        <fullName evidence="2">Uncharacterized protein</fullName>
    </submittedName>
</protein>
<dbReference type="SUPFAM" id="SSF53474">
    <property type="entry name" value="alpha/beta-Hydrolases"/>
    <property type="match status" value="1"/>
</dbReference>
<reference evidence="2 3" key="1">
    <citation type="journal article" date="2016" name="Nat. Commun.">
        <title>Thousands of microbial genomes shed light on interconnected biogeochemical processes in an aquifer system.</title>
        <authorList>
            <person name="Anantharaman K."/>
            <person name="Brown C.T."/>
            <person name="Hug L.A."/>
            <person name="Sharon I."/>
            <person name="Castelle C.J."/>
            <person name="Probst A.J."/>
            <person name="Thomas B.C."/>
            <person name="Singh A."/>
            <person name="Wilkins M.J."/>
            <person name="Karaoz U."/>
            <person name="Brodie E.L."/>
            <person name="Williams K.H."/>
            <person name="Hubbard S.S."/>
            <person name="Banfield J.F."/>
        </authorList>
    </citation>
    <scope>NUCLEOTIDE SEQUENCE [LARGE SCALE GENOMIC DNA]</scope>
</reference>
<dbReference type="GO" id="GO:0006629">
    <property type="term" value="P:lipid metabolic process"/>
    <property type="evidence" value="ECO:0007669"/>
    <property type="project" value="InterPro"/>
</dbReference>
<name>A0A1G2V618_9BACT</name>
<accession>A0A1G2V618</accession>
<evidence type="ECO:0000313" key="2">
    <source>
        <dbReference type="EMBL" id="OHB17077.1"/>
    </source>
</evidence>
<dbReference type="InterPro" id="IPR003386">
    <property type="entry name" value="LACT/PDAT_acylTrfase"/>
</dbReference>
<evidence type="ECO:0000313" key="3">
    <source>
        <dbReference type="Proteomes" id="UP000176868"/>
    </source>
</evidence>
<organism evidence="2 3">
    <name type="scientific">Candidatus Zambryskibacteria bacterium RIFOXYD2_FULL_43_10</name>
    <dbReference type="NCBI Taxonomy" id="1802782"/>
    <lineage>
        <taxon>Bacteria</taxon>
        <taxon>Candidatus Zambryskiibacteriota</taxon>
    </lineage>
</organism>
<dbReference type="EMBL" id="MHWZ01000030">
    <property type="protein sequence ID" value="OHB17077.1"/>
    <property type="molecule type" value="Genomic_DNA"/>
</dbReference>
<keyword evidence="1" id="KW-0732">Signal</keyword>
<dbReference type="AlphaFoldDB" id="A0A1G2V618"/>
<dbReference type="PANTHER" id="PTHR11440">
    <property type="entry name" value="LECITHIN-CHOLESTEROL ACYLTRANSFERASE-RELATED"/>
    <property type="match status" value="1"/>
</dbReference>
<proteinExistence type="predicted"/>
<gene>
    <name evidence="2" type="ORF">A2544_00455</name>
</gene>
<dbReference type="GO" id="GO:0008374">
    <property type="term" value="F:O-acyltransferase activity"/>
    <property type="evidence" value="ECO:0007669"/>
    <property type="project" value="InterPro"/>
</dbReference>
<dbReference type="Proteomes" id="UP000176868">
    <property type="component" value="Unassembled WGS sequence"/>
</dbReference>
<dbReference type="Gene3D" id="3.40.50.1820">
    <property type="entry name" value="alpha/beta hydrolase"/>
    <property type="match status" value="1"/>
</dbReference>